<dbReference type="AlphaFoldDB" id="A0A077M8H3"/>
<name>A0A077M8H3_9MICO</name>
<evidence type="ECO:0000313" key="2">
    <source>
        <dbReference type="EMBL" id="CCI52859.1"/>
    </source>
</evidence>
<reference evidence="2 3" key="1">
    <citation type="journal article" date="2013" name="ISME J.">
        <title>A metabolic model for members of the genus Tetrasphaera involved in enhanced biological phosphorus removal.</title>
        <authorList>
            <person name="Kristiansen R."/>
            <person name="Nguyen H.T.T."/>
            <person name="Saunders A.M."/>
            <person name="Nielsen J.L."/>
            <person name="Wimmer R."/>
            <person name="Le V.Q."/>
            <person name="McIlroy S.J."/>
            <person name="Petrovski S."/>
            <person name="Seviour R.J."/>
            <person name="Calteau A."/>
            <person name="Nielsen K.L."/>
            <person name="Nielsen P.H."/>
        </authorList>
    </citation>
    <scope>NUCLEOTIDE SEQUENCE [LARGE SCALE GENOMIC DNA]</scope>
    <source>
        <strain evidence="2 3">Ben 74</strain>
    </source>
</reference>
<gene>
    <name evidence="2" type="ORF">BN13_230007</name>
</gene>
<feature type="compositionally biased region" description="Basic and acidic residues" evidence="1">
    <location>
        <begin position="513"/>
        <end position="523"/>
    </location>
</feature>
<feature type="region of interest" description="Disordered" evidence="1">
    <location>
        <begin position="454"/>
        <end position="523"/>
    </location>
</feature>
<dbReference type="GO" id="GO:0008237">
    <property type="term" value="F:metallopeptidase activity"/>
    <property type="evidence" value="ECO:0007669"/>
    <property type="project" value="InterPro"/>
</dbReference>
<comment type="caution">
    <text evidence="2">The sequence shown here is derived from an EMBL/GenBank/DDBJ whole genome shotgun (WGS) entry which is preliminary data.</text>
</comment>
<dbReference type="OrthoDB" id="3312397at2"/>
<dbReference type="InterPro" id="IPR024079">
    <property type="entry name" value="MetalloPept_cat_dom_sf"/>
</dbReference>
<keyword evidence="3" id="KW-1185">Reference proteome</keyword>
<dbReference type="STRING" id="1193518.BN13_230007"/>
<feature type="compositionally biased region" description="Low complexity" evidence="1">
    <location>
        <begin position="495"/>
        <end position="507"/>
    </location>
</feature>
<dbReference type="Gene3D" id="3.40.390.10">
    <property type="entry name" value="Collagenase (Catalytic Domain)"/>
    <property type="match status" value="1"/>
</dbReference>
<evidence type="ECO:0000256" key="1">
    <source>
        <dbReference type="SAM" id="MobiDB-lite"/>
    </source>
</evidence>
<evidence type="ECO:0000313" key="3">
    <source>
        <dbReference type="Proteomes" id="UP000035720"/>
    </source>
</evidence>
<proteinExistence type="predicted"/>
<protein>
    <submittedName>
        <fullName evidence="2">Uncharacterized protein</fullName>
    </submittedName>
</protein>
<organism evidence="2 3">
    <name type="scientific">Nostocoides jenkinsii Ben 74</name>
    <dbReference type="NCBI Taxonomy" id="1193518"/>
    <lineage>
        <taxon>Bacteria</taxon>
        <taxon>Bacillati</taxon>
        <taxon>Actinomycetota</taxon>
        <taxon>Actinomycetes</taxon>
        <taxon>Micrococcales</taxon>
        <taxon>Intrasporangiaceae</taxon>
        <taxon>Nostocoides</taxon>
    </lineage>
</organism>
<accession>A0A077M8H3</accession>
<dbReference type="EMBL" id="CAJC01000132">
    <property type="protein sequence ID" value="CCI52859.1"/>
    <property type="molecule type" value="Genomic_DNA"/>
</dbReference>
<dbReference type="RefSeq" id="WP_157038458.1">
    <property type="nucleotide sequence ID" value="NZ_HF571038.1"/>
</dbReference>
<dbReference type="Proteomes" id="UP000035720">
    <property type="component" value="Unassembled WGS sequence"/>
</dbReference>
<sequence>MRITIDQIHADGCTDTTSGADFYARIAIGDQSARFPNNEPDSYVEDNDDITPAWTLERQYDLNATSSTTASIRVWDYDSGLNFGDDDCDANPNAGLAIDLNVTLLPCTLSGNASGPCRQVVSKGNDEGDGDVTVTYTVEVDPPASSPGLAVRCLQSPLWPQPGDTVTITVESLDGHVQVGDTLTDTSNGAANPLPLVDRKKVADSLEIWTADAAGKKVTVASGTAKSTLSTTLVNVTAGDLTYSCKAKAGSDFAFTGWRKTRVGPPADGSAIPVIYTGDRKNRVDIVLVADSGSYTSASDAAFLTDAAYAVKGAYYGQDYFLANQQWFNIWLADQRGKATGVSSTGSCGLTAPANWAQDYSWRDAGAILHSSEFRDCASNGLFSTEFNSLATMLHESGHAPFGLADEYGGDGGYFVADPLPNLYAALDTCKTDAPNLGRPASDCRKITDTRSDPDVDWYLSDPGPDDLMSSRRPPNGAEITGRPDRSGHGSHPGLRLQRPRQVLPRRAGLPHHNGDIGRRTGR</sequence>